<dbReference type="Pfam" id="PF01074">
    <property type="entry name" value="Glyco_hydro_38N"/>
    <property type="match status" value="1"/>
</dbReference>
<dbReference type="Gene3D" id="2.70.98.30">
    <property type="entry name" value="Golgi alpha-mannosidase II, domain 4"/>
    <property type="match status" value="1"/>
</dbReference>
<dbReference type="InterPro" id="IPR015341">
    <property type="entry name" value="Glyco_hydro_38_cen"/>
</dbReference>
<evidence type="ECO:0000313" key="9">
    <source>
        <dbReference type="Proteomes" id="UP001642540"/>
    </source>
</evidence>
<dbReference type="PANTHER" id="PTHR11607">
    <property type="entry name" value="ALPHA-MANNOSIDASE"/>
    <property type="match status" value="1"/>
</dbReference>
<dbReference type="InterPro" id="IPR011013">
    <property type="entry name" value="Gal_mutarotase_sf_dom"/>
</dbReference>
<evidence type="ECO:0000256" key="6">
    <source>
        <dbReference type="ARBA" id="ARBA00023295"/>
    </source>
</evidence>
<evidence type="ECO:0000256" key="3">
    <source>
        <dbReference type="ARBA" id="ARBA00022723"/>
    </source>
</evidence>
<dbReference type="InterPro" id="IPR000602">
    <property type="entry name" value="Glyco_hydro_38_N"/>
</dbReference>
<dbReference type="Gene3D" id="3.20.110.10">
    <property type="entry name" value="Glycoside hydrolase 38, N terminal domain"/>
    <property type="match status" value="1"/>
</dbReference>
<dbReference type="Pfam" id="PF07748">
    <property type="entry name" value="Glyco_hydro_38C"/>
    <property type="match status" value="1"/>
</dbReference>
<dbReference type="PANTHER" id="PTHR11607:SF70">
    <property type="entry name" value="ALPHA-MANNOSIDASE"/>
    <property type="match status" value="1"/>
</dbReference>
<dbReference type="SUPFAM" id="SSF74650">
    <property type="entry name" value="Galactose mutarotase-like"/>
    <property type="match status" value="1"/>
</dbReference>
<dbReference type="EMBL" id="CAXLJM020000049">
    <property type="protein sequence ID" value="CAL8113289.1"/>
    <property type="molecule type" value="Genomic_DNA"/>
</dbReference>
<comment type="caution">
    <text evidence="8">The sequence shown here is derived from an EMBL/GenBank/DDBJ whole genome shotgun (WGS) entry which is preliminary data.</text>
</comment>
<evidence type="ECO:0000256" key="1">
    <source>
        <dbReference type="ARBA" id="ARBA00001947"/>
    </source>
</evidence>
<organism evidence="8 9">
    <name type="scientific">Orchesella dallaii</name>
    <dbReference type="NCBI Taxonomy" id="48710"/>
    <lineage>
        <taxon>Eukaryota</taxon>
        <taxon>Metazoa</taxon>
        <taxon>Ecdysozoa</taxon>
        <taxon>Arthropoda</taxon>
        <taxon>Hexapoda</taxon>
        <taxon>Collembola</taxon>
        <taxon>Entomobryomorpha</taxon>
        <taxon>Entomobryoidea</taxon>
        <taxon>Orchesellidae</taxon>
        <taxon>Orchesellinae</taxon>
        <taxon>Orchesella</taxon>
    </lineage>
</organism>
<dbReference type="SMART" id="SM00872">
    <property type="entry name" value="Alpha-mann_mid"/>
    <property type="match status" value="1"/>
</dbReference>
<dbReference type="InterPro" id="IPR027291">
    <property type="entry name" value="Glyco_hydro_38_N_sf"/>
</dbReference>
<dbReference type="InterPro" id="IPR011330">
    <property type="entry name" value="Glyco_hydro/deAcase_b/a-brl"/>
</dbReference>
<dbReference type="InterPro" id="IPR028995">
    <property type="entry name" value="Glyco_hydro_57/38_cen_sf"/>
</dbReference>
<dbReference type="InterPro" id="IPR037094">
    <property type="entry name" value="Glyco_hydro_38_cen_sf"/>
</dbReference>
<accession>A0ABP1QW12</accession>
<reference evidence="8 9" key="1">
    <citation type="submission" date="2024-08" db="EMBL/GenBank/DDBJ databases">
        <authorList>
            <person name="Cucini C."/>
            <person name="Frati F."/>
        </authorList>
    </citation>
    <scope>NUCLEOTIDE SEQUENCE [LARGE SCALE GENOMIC DNA]</scope>
</reference>
<keyword evidence="9" id="KW-1185">Reference proteome</keyword>
<proteinExistence type="inferred from homology"/>
<protein>
    <recommendedName>
        <fullName evidence="7">Glycoside hydrolase family 38 central domain-containing protein</fullName>
    </recommendedName>
</protein>
<dbReference type="InterPro" id="IPR050843">
    <property type="entry name" value="Glycosyl_Hydrlase_38"/>
</dbReference>
<sequence>MQDKREEQWAYMTPVDNHNLPRLASALNGQYRRTASLTQHNKVFTALGGDFRFEEPLEWDQQYSNYQKLMDYINHRPQQYHSTVKFGTLGQYFNSIEQNYDNLVQARRSIALFQHHDGITGTSPRLTMLDYSKKLTQAWNFLKQIQKLGIEAIWKHELKMDIPPLTEETSRKSFTNIGHRNSIKLYENTSVVKKVLLYNSLGWKTLRLVRLVVETSNVTVKGPEGEYILSQSQRIILENQRILAIFNNSTGMLQELENKLQKTHSNVTLSFGKYYPCVGSGAYLLRVCDSSEDWMLDEGKHKPQIILHNGPVMSQLSLISGRLKFSTWIINADDSEMSSSLFMKNEVSSSKSEYGEFFVRFQTDLTNIQPGESEKPSPVLFTDTNGFAVEKRITVPSLPYQANHYPMTHYAFIQDNSKKLRFTVLVDRTHGVSSMNSGQLEMIFDRVLQRDDGRGLGEGVHDSETAVSYYAVKLESTRAFNAVKEDYHSWEPTLAIQRTSKYLNHPPTIFTYDAMKGDRNGNFTVFTSDFPEDTFLISLRTLSGVSETIKSVPSSSALMTVHRMGHITSDSCSNGPSHSVRLNTALQLSHVLRKANLVGTLEDKDNLFQANNTRYLYLEKFYEMYSYFVDL</sequence>
<gene>
    <name evidence="8" type="ORF">ODALV1_LOCUS15971</name>
</gene>
<comment type="similarity">
    <text evidence="2">Belongs to the glycosyl hydrolase 38 family.</text>
</comment>
<keyword evidence="4" id="KW-0378">Hydrolase</keyword>
<evidence type="ECO:0000256" key="2">
    <source>
        <dbReference type="ARBA" id="ARBA00009792"/>
    </source>
</evidence>
<comment type="cofactor">
    <cofactor evidence="1">
        <name>Zn(2+)</name>
        <dbReference type="ChEBI" id="CHEBI:29105"/>
    </cofactor>
</comment>
<dbReference type="InterPro" id="IPR011682">
    <property type="entry name" value="Glyco_hydro_38_C"/>
</dbReference>
<feature type="domain" description="Glycoside hydrolase family 38 central" evidence="7">
    <location>
        <begin position="62"/>
        <end position="135"/>
    </location>
</feature>
<keyword evidence="6" id="KW-0326">Glycosidase</keyword>
<name>A0ABP1QW12_9HEXA</name>
<dbReference type="Proteomes" id="UP001642540">
    <property type="component" value="Unassembled WGS sequence"/>
</dbReference>
<evidence type="ECO:0000256" key="5">
    <source>
        <dbReference type="ARBA" id="ARBA00022833"/>
    </source>
</evidence>
<dbReference type="SUPFAM" id="SSF88713">
    <property type="entry name" value="Glycoside hydrolase/deacetylase"/>
    <property type="match status" value="1"/>
</dbReference>
<keyword evidence="3" id="KW-0479">Metal-binding</keyword>
<evidence type="ECO:0000256" key="4">
    <source>
        <dbReference type="ARBA" id="ARBA00022801"/>
    </source>
</evidence>
<evidence type="ECO:0000259" key="7">
    <source>
        <dbReference type="SMART" id="SM00872"/>
    </source>
</evidence>
<dbReference type="SUPFAM" id="SSF88688">
    <property type="entry name" value="Families 57/38 glycoside transferase middle domain"/>
    <property type="match status" value="1"/>
</dbReference>
<keyword evidence="5" id="KW-0862">Zinc</keyword>
<evidence type="ECO:0000313" key="8">
    <source>
        <dbReference type="EMBL" id="CAL8113289.1"/>
    </source>
</evidence>
<dbReference type="Gene3D" id="1.20.1270.50">
    <property type="entry name" value="Glycoside hydrolase family 38, central domain"/>
    <property type="match status" value="1"/>
</dbReference>